<comment type="caution">
    <text evidence="2">The sequence shown here is derived from an EMBL/GenBank/DDBJ whole genome shotgun (WGS) entry which is preliminary data.</text>
</comment>
<dbReference type="AlphaFoldDB" id="A0A9W4GSS6"/>
<name>A0A9W4GSS6_9ACTN</name>
<keyword evidence="3" id="KW-1185">Reference proteome</keyword>
<dbReference type="Proteomes" id="UP001152519">
    <property type="component" value="Unassembled WGS sequence"/>
</dbReference>
<feature type="compositionally biased region" description="Low complexity" evidence="1">
    <location>
        <begin position="1"/>
        <end position="10"/>
    </location>
</feature>
<feature type="region of interest" description="Disordered" evidence="1">
    <location>
        <begin position="1"/>
        <end position="25"/>
    </location>
</feature>
<gene>
    <name evidence="2" type="ORF">SCOCK_340025</name>
</gene>
<organism evidence="2 3">
    <name type="scientific">Actinacidiphila cocklensis</name>
    <dbReference type="NCBI Taxonomy" id="887465"/>
    <lineage>
        <taxon>Bacteria</taxon>
        <taxon>Bacillati</taxon>
        <taxon>Actinomycetota</taxon>
        <taxon>Actinomycetes</taxon>
        <taxon>Kitasatosporales</taxon>
        <taxon>Streptomycetaceae</taxon>
        <taxon>Actinacidiphila</taxon>
    </lineage>
</organism>
<sequence length="35" mass="3647">MVTVGTPPTGWGTGRADPSTGPAGERERHFCAICM</sequence>
<protein>
    <submittedName>
        <fullName evidence="2">Uncharacterized protein</fullName>
    </submittedName>
</protein>
<evidence type="ECO:0000313" key="3">
    <source>
        <dbReference type="Proteomes" id="UP001152519"/>
    </source>
</evidence>
<evidence type="ECO:0000256" key="1">
    <source>
        <dbReference type="SAM" id="MobiDB-lite"/>
    </source>
</evidence>
<evidence type="ECO:0000313" key="2">
    <source>
        <dbReference type="EMBL" id="CAG6395601.1"/>
    </source>
</evidence>
<accession>A0A9W4GSS6</accession>
<dbReference type="EMBL" id="CAJSLV010000064">
    <property type="protein sequence ID" value="CAG6395601.1"/>
    <property type="molecule type" value="Genomic_DNA"/>
</dbReference>
<reference evidence="2" key="1">
    <citation type="submission" date="2021-05" db="EMBL/GenBank/DDBJ databases">
        <authorList>
            <person name="Arsene-Ploetze F."/>
        </authorList>
    </citation>
    <scope>NUCLEOTIDE SEQUENCE</scope>
    <source>
        <strain evidence="2">DSM 42138</strain>
    </source>
</reference>
<proteinExistence type="predicted"/>